<evidence type="ECO:0000256" key="3">
    <source>
        <dbReference type="ARBA" id="ARBA00022741"/>
    </source>
</evidence>
<evidence type="ECO:0000256" key="1">
    <source>
        <dbReference type="ARBA" id="ARBA00005380"/>
    </source>
</evidence>
<dbReference type="EMBL" id="JADCLJ010000024">
    <property type="protein sequence ID" value="MBE4910166.1"/>
    <property type="molecule type" value="Genomic_DNA"/>
</dbReference>
<dbReference type="SUPFAM" id="SSF53613">
    <property type="entry name" value="Ribokinase-like"/>
    <property type="match status" value="1"/>
</dbReference>
<comment type="function">
    <text evidence="8">Catalyzes the ATP-dependent phosphorylation of fructose-l-phosphate to fructose-l,6-bisphosphate.</text>
</comment>
<proteinExistence type="inferred from homology"/>
<dbReference type="InterPro" id="IPR029056">
    <property type="entry name" value="Ribokinase-like"/>
</dbReference>
<dbReference type="PROSITE" id="PS00584">
    <property type="entry name" value="PFKB_KINASES_2"/>
    <property type="match status" value="1"/>
</dbReference>
<dbReference type="PROSITE" id="PS00583">
    <property type="entry name" value="PFKB_KINASES_1"/>
    <property type="match status" value="1"/>
</dbReference>
<keyword evidence="3 7" id="KW-0547">Nucleotide-binding</keyword>
<sequence>MIYTCTLNPSIDFIVHINDFKMGDLNKISKEMKYPGGKGINVARVLKRLGIKSKALGFVGGFTGEFIEDYLHSEEIDFDFIKVNGDSRINIKLKTDVETEINGLGPSISSEQLSEMLEKIKSLSSEDVLVLAGSIPVSLPEDIYVKMAEICRQNDVKVIVDASGKTLLKTLEFKPFLLKPNHHELGELFDVEITTPEEAVPYGKKLVELGAENVIVSLAGKGALLINKDMVLHANVPSGIVENSVGAGDSVVAGFIGTYMNDRDLKEAFKMGVASGSATAFSPDLCTREQVYTLRKQIEVVER</sequence>
<keyword evidence="11" id="KW-1185">Reference proteome</keyword>
<dbReference type="EC" id="2.7.1.144" evidence="7"/>
<dbReference type="Gene3D" id="3.40.1190.20">
    <property type="match status" value="1"/>
</dbReference>
<evidence type="ECO:0000256" key="6">
    <source>
        <dbReference type="ARBA" id="ARBA00047745"/>
    </source>
</evidence>
<dbReference type="InterPro" id="IPR017583">
    <property type="entry name" value="Tagatose/fructose_Pkinase"/>
</dbReference>
<name>A0ABR9QNT3_9BACI</name>
<dbReference type="PANTHER" id="PTHR46566:SF1">
    <property type="entry name" value="1-PHOSPHOFRUCTOKINASE"/>
    <property type="match status" value="1"/>
</dbReference>
<evidence type="ECO:0000313" key="11">
    <source>
        <dbReference type="Proteomes" id="UP001516662"/>
    </source>
</evidence>
<keyword evidence="2 7" id="KW-0808">Transferase</keyword>
<comment type="caution">
    <text evidence="10">The sequence shown here is derived from an EMBL/GenBank/DDBJ whole genome shotgun (WGS) entry which is preliminary data.</text>
</comment>
<evidence type="ECO:0000259" key="9">
    <source>
        <dbReference type="Pfam" id="PF00294"/>
    </source>
</evidence>
<dbReference type="RefSeq" id="WP_193539428.1">
    <property type="nucleotide sequence ID" value="NZ_JADCLJ010000024.1"/>
</dbReference>
<dbReference type="Proteomes" id="UP001516662">
    <property type="component" value="Unassembled WGS sequence"/>
</dbReference>
<dbReference type="GO" id="GO:0008662">
    <property type="term" value="F:1-phosphofructokinase activity"/>
    <property type="evidence" value="ECO:0007669"/>
    <property type="project" value="UniProtKB-EC"/>
</dbReference>
<comment type="similarity">
    <text evidence="1">Belongs to the carbohydrate kinase pfkB family.</text>
</comment>
<feature type="domain" description="Carbohydrate kinase PfkB" evidence="9">
    <location>
        <begin position="18"/>
        <end position="283"/>
    </location>
</feature>
<accession>A0ABR9QNT3</accession>
<evidence type="ECO:0000256" key="2">
    <source>
        <dbReference type="ARBA" id="ARBA00022679"/>
    </source>
</evidence>
<dbReference type="CDD" id="cd01164">
    <property type="entry name" value="FruK_PfkB_like"/>
    <property type="match status" value="1"/>
</dbReference>
<dbReference type="NCBIfam" id="TIGR03828">
    <property type="entry name" value="pfkB"/>
    <property type="match status" value="1"/>
</dbReference>
<keyword evidence="5 7" id="KW-0067">ATP-binding</keyword>
<dbReference type="PIRSF" id="PIRSF000535">
    <property type="entry name" value="1PFK/6PFK/LacC"/>
    <property type="match status" value="1"/>
</dbReference>
<gene>
    <name evidence="10" type="primary">pfkB</name>
    <name evidence="10" type="ORF">IMZ08_19185</name>
</gene>
<comment type="catalytic activity">
    <reaction evidence="7">
        <text>D-tagatofuranose 6-phosphate + ATP = D-tagatofuranose 1,6-bisphosphate + ADP + H(+)</text>
        <dbReference type="Rhea" id="RHEA:12420"/>
        <dbReference type="ChEBI" id="CHEBI:15378"/>
        <dbReference type="ChEBI" id="CHEBI:30616"/>
        <dbReference type="ChEBI" id="CHEBI:58694"/>
        <dbReference type="ChEBI" id="CHEBI:58695"/>
        <dbReference type="ChEBI" id="CHEBI:456216"/>
        <dbReference type="EC" id="2.7.1.144"/>
    </reaction>
</comment>
<keyword evidence="4 8" id="KW-0418">Kinase</keyword>
<evidence type="ECO:0000313" key="10">
    <source>
        <dbReference type="EMBL" id="MBE4910166.1"/>
    </source>
</evidence>
<dbReference type="NCBIfam" id="TIGR03168">
    <property type="entry name" value="1-PFK"/>
    <property type="match status" value="1"/>
</dbReference>
<dbReference type="InterPro" id="IPR022463">
    <property type="entry name" value="1-PFruKinase"/>
</dbReference>
<keyword evidence="7" id="KW-0423">Lactose metabolism</keyword>
<dbReference type="InterPro" id="IPR002173">
    <property type="entry name" value="Carboh/pur_kinase_PfkB_CS"/>
</dbReference>
<evidence type="ECO:0000256" key="4">
    <source>
        <dbReference type="ARBA" id="ARBA00022777"/>
    </source>
</evidence>
<dbReference type="PANTHER" id="PTHR46566">
    <property type="entry name" value="1-PHOSPHOFRUCTOKINASE-RELATED"/>
    <property type="match status" value="1"/>
</dbReference>
<reference evidence="10 11" key="1">
    <citation type="submission" date="2020-10" db="EMBL/GenBank/DDBJ databases">
        <title>Bacillus sp. HD4P25, an endophyte from a halophyte.</title>
        <authorList>
            <person name="Sun J.-Q."/>
        </authorList>
    </citation>
    <scope>NUCLEOTIDE SEQUENCE [LARGE SCALE GENOMIC DNA]</scope>
    <source>
        <strain evidence="10 11">YIM 93174</strain>
    </source>
</reference>
<organism evidence="10 11">
    <name type="scientific">Litchfieldia luteola</name>
    <dbReference type="NCBI Taxonomy" id="682179"/>
    <lineage>
        <taxon>Bacteria</taxon>
        <taxon>Bacillati</taxon>
        <taxon>Bacillota</taxon>
        <taxon>Bacilli</taxon>
        <taxon>Bacillales</taxon>
        <taxon>Bacillaceae</taxon>
        <taxon>Litchfieldia</taxon>
    </lineage>
</organism>
<protein>
    <recommendedName>
        <fullName evidence="7">Tagatose-6-phosphate kinase</fullName>
        <ecNumber evidence="7">2.7.1.144</ecNumber>
    </recommendedName>
</protein>
<dbReference type="InterPro" id="IPR011611">
    <property type="entry name" value="PfkB_dom"/>
</dbReference>
<dbReference type="Pfam" id="PF00294">
    <property type="entry name" value="PfkB"/>
    <property type="match status" value="1"/>
</dbReference>
<evidence type="ECO:0000256" key="8">
    <source>
        <dbReference type="RuleBase" id="RU369061"/>
    </source>
</evidence>
<evidence type="ECO:0000256" key="5">
    <source>
        <dbReference type="ARBA" id="ARBA00022840"/>
    </source>
</evidence>
<comment type="similarity">
    <text evidence="7">Belongs to the carbohydrate kinase PfkB family. LacC subfamily.</text>
</comment>
<evidence type="ECO:0000256" key="7">
    <source>
        <dbReference type="PIRNR" id="PIRNR000535"/>
    </source>
</evidence>
<comment type="pathway">
    <text evidence="7">Carbohydrate metabolism; D-tagatose 6-phosphate degradation; D-glyceraldehyde 3-phosphate and glycerone phosphate from D-tagatose 6-phosphate: step 1/2.</text>
</comment>
<comment type="catalytic activity">
    <reaction evidence="6 8">
        <text>beta-D-fructose 1-phosphate + ATP = beta-D-fructose 1,6-bisphosphate + ADP + H(+)</text>
        <dbReference type="Rhea" id="RHEA:14213"/>
        <dbReference type="ChEBI" id="CHEBI:15378"/>
        <dbReference type="ChEBI" id="CHEBI:30616"/>
        <dbReference type="ChEBI" id="CHEBI:32966"/>
        <dbReference type="ChEBI" id="CHEBI:138881"/>
        <dbReference type="ChEBI" id="CHEBI:456216"/>
        <dbReference type="EC" id="2.7.1.56"/>
    </reaction>
</comment>